<dbReference type="InterPro" id="IPR056423">
    <property type="entry name" value="BACK_BPM_SPOP"/>
</dbReference>
<dbReference type="CDD" id="cd00121">
    <property type="entry name" value="MATH"/>
    <property type="match status" value="2"/>
</dbReference>
<dbReference type="Pfam" id="PF00651">
    <property type="entry name" value="BTB"/>
    <property type="match status" value="1"/>
</dbReference>
<evidence type="ECO:0000256" key="2">
    <source>
        <dbReference type="ARBA" id="ARBA00004906"/>
    </source>
</evidence>
<feature type="compositionally biased region" description="Low complexity" evidence="4">
    <location>
        <begin position="194"/>
        <end position="204"/>
    </location>
</feature>
<dbReference type="Proteomes" id="UP001497392">
    <property type="component" value="Unassembled WGS sequence"/>
</dbReference>
<dbReference type="InterPro" id="IPR008974">
    <property type="entry name" value="TRAF-like"/>
</dbReference>
<feature type="region of interest" description="Disordered" evidence="4">
    <location>
        <begin position="1"/>
        <end position="41"/>
    </location>
</feature>
<feature type="compositionally biased region" description="Pro residues" evidence="4">
    <location>
        <begin position="235"/>
        <end position="252"/>
    </location>
</feature>
<accession>A0ABP1FQ68</accession>
<name>A0ABP1FQ68_9CHLO</name>
<feature type="region of interest" description="Disordered" evidence="4">
    <location>
        <begin position="127"/>
        <end position="179"/>
    </location>
</feature>
<dbReference type="InterPro" id="IPR045005">
    <property type="entry name" value="BPM1-6"/>
</dbReference>
<feature type="compositionally biased region" description="Low complexity" evidence="4">
    <location>
        <begin position="130"/>
        <end position="165"/>
    </location>
</feature>
<proteinExistence type="inferred from homology"/>
<dbReference type="InterPro" id="IPR011333">
    <property type="entry name" value="SKP1/BTB/POZ_sf"/>
</dbReference>
<gene>
    <name evidence="6" type="primary">g4400</name>
    <name evidence="6" type="ORF">VP750_LOCUS3752</name>
</gene>
<dbReference type="SUPFAM" id="SSF54695">
    <property type="entry name" value="POZ domain"/>
    <property type="match status" value="1"/>
</dbReference>
<organism evidence="6 7">
    <name type="scientific">Coccomyxa viridis</name>
    <dbReference type="NCBI Taxonomy" id="1274662"/>
    <lineage>
        <taxon>Eukaryota</taxon>
        <taxon>Viridiplantae</taxon>
        <taxon>Chlorophyta</taxon>
        <taxon>core chlorophytes</taxon>
        <taxon>Trebouxiophyceae</taxon>
        <taxon>Trebouxiophyceae incertae sedis</taxon>
        <taxon>Coccomyxaceae</taxon>
        <taxon>Coccomyxa</taxon>
    </lineage>
</organism>
<feature type="compositionally biased region" description="Low complexity" evidence="4">
    <location>
        <begin position="216"/>
        <end position="234"/>
    </location>
</feature>
<evidence type="ECO:0000256" key="3">
    <source>
        <dbReference type="ARBA" id="ARBA00010846"/>
    </source>
</evidence>
<keyword evidence="7" id="KW-1185">Reference proteome</keyword>
<reference evidence="6 7" key="1">
    <citation type="submission" date="2024-06" db="EMBL/GenBank/DDBJ databases">
        <authorList>
            <person name="Kraege A."/>
            <person name="Thomma B."/>
        </authorList>
    </citation>
    <scope>NUCLEOTIDE SEQUENCE [LARGE SCALE GENOMIC DNA]</scope>
</reference>
<comment type="caution">
    <text evidence="6">The sequence shown here is derived from an EMBL/GenBank/DDBJ whole genome shotgun (WGS) entry which is preliminary data.</text>
</comment>
<dbReference type="InterPro" id="IPR002083">
    <property type="entry name" value="MATH/TRAF_dom"/>
</dbReference>
<comment type="similarity">
    <text evidence="3">Belongs to the Tdpoz family.</text>
</comment>
<protein>
    <submittedName>
        <fullName evidence="6">G4400 protein</fullName>
    </submittedName>
</protein>
<dbReference type="PANTHER" id="PTHR26379">
    <property type="entry name" value="BTB/POZ AND MATH DOMAIN-CONTAINING PROTEIN 1"/>
    <property type="match status" value="1"/>
</dbReference>
<dbReference type="Gene3D" id="3.30.710.10">
    <property type="entry name" value="Potassium Channel Kv1.1, Chain A"/>
    <property type="match status" value="1"/>
</dbReference>
<evidence type="ECO:0000259" key="5">
    <source>
        <dbReference type="PROSITE" id="PS50097"/>
    </source>
</evidence>
<evidence type="ECO:0000313" key="7">
    <source>
        <dbReference type="Proteomes" id="UP001497392"/>
    </source>
</evidence>
<dbReference type="Pfam" id="PF24570">
    <property type="entry name" value="BACK_BPM_SPOP"/>
    <property type="match status" value="1"/>
</dbReference>
<feature type="domain" description="BTB" evidence="5">
    <location>
        <begin position="420"/>
        <end position="487"/>
    </location>
</feature>
<dbReference type="Gene3D" id="2.60.210.10">
    <property type="entry name" value="Apoptosis, Tumor Necrosis Factor Receptor Associated Protein 2, Chain A"/>
    <property type="match status" value="2"/>
</dbReference>
<dbReference type="InterPro" id="IPR000210">
    <property type="entry name" value="BTB/POZ_dom"/>
</dbReference>
<feature type="region of interest" description="Disordered" evidence="4">
    <location>
        <begin position="194"/>
        <end position="268"/>
    </location>
</feature>
<dbReference type="Pfam" id="PF22486">
    <property type="entry name" value="MATH_2"/>
    <property type="match status" value="1"/>
</dbReference>
<dbReference type="SMART" id="SM00225">
    <property type="entry name" value="BTB"/>
    <property type="match status" value="1"/>
</dbReference>
<comment type="function">
    <text evidence="1">May act as a substrate-specific adapter of an E3 ubiquitin-protein ligase complex (CUL3-RBX1-BTB) which mediates the ubiquitination and subsequent proteasomal degradation of target proteins.</text>
</comment>
<dbReference type="InterPro" id="IPR034090">
    <property type="entry name" value="BPM_C"/>
</dbReference>
<sequence length="627" mass="67055">MAEQQAMPAPVARAIPQLGTPPPAAPNPNGQRDEKRSASKTVTDTIIGEHEHTIIGYSLVKGIGDGEPIASERFTVGGHEWVLLFYPDGKRSSSSEAGLGGGVGAAIGPPPGAGNGFEGNPALPAPVMMPPVERAPAPAAAGHFPNGPGPAPQNGNPQGPANGNAAGQGGNAGERGGHGNAHEVRFRLQQLANAPQQMAQQQPGPGQGGQQPQPPAQQAQPQQQAQPAAGQQPLALPPPPPPAQHAQPPGPPQLVHHPQHQHVMGHARREATNEYAALFVALIGESDSPQGVVNTSDGRVVRAFHRFTLVDQSAQGRDLMKGRSRAQGAVKISCARQDPNARNCHGYRKFVKRSVLENLNNGYLVNDTIVIKYTIELVVSTGGALTRQAGPSTPKLPLIQVPGSTLGPELAALLENSEGSDISFKVEDEELAAHRIILTARSPVFRALLNPDMREGKEGVVSIEDVRAPVFRALLHFVYTDMLPEELEGANLDVAMAQHLLVAADRYQLSRLRRICERRLCETVEVESVATTLSLAEQNHAEELKRVCLEFVSRNLQAVMLSEGYQHMVNSCPQLQAELLHVIAVAANERQHTRHKTTTRHTGIAVAEYAADVPADAEARRVRQRRE</sequence>
<dbReference type="PANTHER" id="PTHR26379:SF187">
    <property type="entry name" value="OS07G0655300 PROTEIN"/>
    <property type="match status" value="1"/>
</dbReference>
<comment type="pathway">
    <text evidence="2">Protein modification; protein ubiquitination.</text>
</comment>
<dbReference type="EMBL" id="CAXHTA020000006">
    <property type="protein sequence ID" value="CAL5222093.1"/>
    <property type="molecule type" value="Genomic_DNA"/>
</dbReference>
<evidence type="ECO:0000256" key="1">
    <source>
        <dbReference type="ARBA" id="ARBA00002668"/>
    </source>
</evidence>
<dbReference type="CDD" id="cd14736">
    <property type="entry name" value="BACK_AtBPM-like"/>
    <property type="match status" value="1"/>
</dbReference>
<feature type="compositionally biased region" description="Basic residues" evidence="4">
    <location>
        <begin position="257"/>
        <end position="266"/>
    </location>
</feature>
<evidence type="ECO:0000256" key="4">
    <source>
        <dbReference type="SAM" id="MobiDB-lite"/>
    </source>
</evidence>
<dbReference type="SUPFAM" id="SSF49599">
    <property type="entry name" value="TRAF domain-like"/>
    <property type="match status" value="2"/>
</dbReference>
<dbReference type="CDD" id="cd18280">
    <property type="entry name" value="BTB_POZ_BPM_plant"/>
    <property type="match status" value="1"/>
</dbReference>
<dbReference type="Gene3D" id="1.25.40.420">
    <property type="match status" value="1"/>
</dbReference>
<evidence type="ECO:0000313" key="6">
    <source>
        <dbReference type="EMBL" id="CAL5222093.1"/>
    </source>
</evidence>
<dbReference type="PROSITE" id="PS50097">
    <property type="entry name" value="BTB"/>
    <property type="match status" value="1"/>
</dbReference>